<organism evidence="2 3">
    <name type="scientific">Rhodopseudomonas palustris</name>
    <dbReference type="NCBI Taxonomy" id="1076"/>
    <lineage>
        <taxon>Bacteria</taxon>
        <taxon>Pseudomonadati</taxon>
        <taxon>Pseudomonadota</taxon>
        <taxon>Alphaproteobacteria</taxon>
        <taxon>Hyphomicrobiales</taxon>
        <taxon>Nitrobacteraceae</taxon>
        <taxon>Rhodopseudomonas</taxon>
    </lineage>
</organism>
<evidence type="ECO:0000313" key="3">
    <source>
        <dbReference type="Proteomes" id="UP000032515"/>
    </source>
</evidence>
<reference evidence="2 3" key="1">
    <citation type="submission" date="2014-11" db="EMBL/GenBank/DDBJ databases">
        <title>Genomics and ecophysiology of heterotrophic nitrogen fixing bacteria isolated from estuarine surface water.</title>
        <authorList>
            <person name="Bentzon-Tilia M."/>
            <person name="Severin I."/>
            <person name="Hansen L.H."/>
            <person name="Riemann L."/>
        </authorList>
    </citation>
    <scope>NUCLEOTIDE SEQUENCE [LARGE SCALE GENOMIC DNA]</scope>
    <source>
        <strain evidence="2 3">BAL398</strain>
    </source>
</reference>
<evidence type="ECO:0000313" key="2">
    <source>
        <dbReference type="EMBL" id="KIZ40714.1"/>
    </source>
</evidence>
<dbReference type="SUPFAM" id="SSF55729">
    <property type="entry name" value="Acyl-CoA N-acyltransferases (Nat)"/>
    <property type="match status" value="1"/>
</dbReference>
<name>A0A0D7EIS1_RHOPL</name>
<dbReference type="Proteomes" id="UP000032515">
    <property type="component" value="Unassembled WGS sequence"/>
</dbReference>
<dbReference type="InterPro" id="IPR000182">
    <property type="entry name" value="GNAT_dom"/>
</dbReference>
<dbReference type="PATRIC" id="fig|1076.23.peg.3640"/>
<dbReference type="InterPro" id="IPR006464">
    <property type="entry name" value="AcTrfase_RimI/Ard1"/>
</dbReference>
<gene>
    <name evidence="2" type="ORF">OO17_16945</name>
</gene>
<dbReference type="EMBL" id="JXXE01000340">
    <property type="protein sequence ID" value="KIZ40714.1"/>
    <property type="molecule type" value="Genomic_DNA"/>
</dbReference>
<dbReference type="STRING" id="1421013.GCA_000504425_02792"/>
<dbReference type="InterPro" id="IPR050276">
    <property type="entry name" value="MshD_Acetyltransferase"/>
</dbReference>
<feature type="domain" description="N-acetyltransferase" evidence="1">
    <location>
        <begin position="14"/>
        <end position="161"/>
    </location>
</feature>
<accession>A0A0D7EIS1</accession>
<dbReference type="GO" id="GO:0008080">
    <property type="term" value="F:N-acetyltransferase activity"/>
    <property type="evidence" value="ECO:0007669"/>
    <property type="project" value="InterPro"/>
</dbReference>
<dbReference type="InterPro" id="IPR016181">
    <property type="entry name" value="Acyl_CoA_acyltransferase"/>
</dbReference>
<dbReference type="RefSeq" id="WP_044413504.1">
    <property type="nucleotide sequence ID" value="NZ_JXXE01000340.1"/>
</dbReference>
<dbReference type="OrthoDB" id="9804026at2"/>
<comment type="caution">
    <text evidence="2">The sequence shown here is derived from an EMBL/GenBank/DDBJ whole genome shotgun (WGS) entry which is preliminary data.</text>
</comment>
<dbReference type="NCBIfam" id="TIGR01575">
    <property type="entry name" value="rimI"/>
    <property type="match status" value="1"/>
</dbReference>
<dbReference type="Gene3D" id="3.40.630.30">
    <property type="match status" value="1"/>
</dbReference>
<dbReference type="PANTHER" id="PTHR43617">
    <property type="entry name" value="L-AMINO ACID N-ACETYLTRANSFERASE"/>
    <property type="match status" value="1"/>
</dbReference>
<evidence type="ECO:0000259" key="1">
    <source>
        <dbReference type="PROSITE" id="PS51186"/>
    </source>
</evidence>
<sequence length="161" mass="18321">MMDWLAEFWGYAEARVEGATLRDSPKLAELHGASFHRGWGEEEFEDMLTQRNTLVHRLRVGRRIVGFVASRMAADEAEILSIALAPGYRGRGLSRGLLLTHLGHLAGRGIVKVFLEVEENNQPALRLYNWAGFVVAGRRERYYRQPDGEQLNALLMRRDLS</sequence>
<proteinExistence type="predicted"/>
<dbReference type="AlphaFoldDB" id="A0A0D7EIS1"/>
<protein>
    <submittedName>
        <fullName evidence="2">Alanine acetyltransferase</fullName>
    </submittedName>
</protein>
<keyword evidence="2" id="KW-0808">Transferase</keyword>
<dbReference type="PROSITE" id="PS51186">
    <property type="entry name" value="GNAT"/>
    <property type="match status" value="1"/>
</dbReference>
<dbReference type="Pfam" id="PF00583">
    <property type="entry name" value="Acetyltransf_1"/>
    <property type="match status" value="1"/>
</dbReference>